<dbReference type="EMBL" id="JAUKUD010000004">
    <property type="protein sequence ID" value="KAK0745871.1"/>
    <property type="molecule type" value="Genomic_DNA"/>
</dbReference>
<feature type="region of interest" description="Disordered" evidence="1">
    <location>
        <begin position="1019"/>
        <end position="1081"/>
    </location>
</feature>
<dbReference type="Proteomes" id="UP001172155">
    <property type="component" value="Unassembled WGS sequence"/>
</dbReference>
<accession>A0AA40EUU3</accession>
<evidence type="ECO:0000259" key="2">
    <source>
        <dbReference type="Pfam" id="PF26013"/>
    </source>
</evidence>
<feature type="compositionally biased region" description="Polar residues" evidence="1">
    <location>
        <begin position="209"/>
        <end position="223"/>
    </location>
</feature>
<gene>
    <name evidence="3" type="ORF">B0T18DRAFT_390416</name>
</gene>
<feature type="compositionally biased region" description="Low complexity" evidence="1">
    <location>
        <begin position="276"/>
        <end position="293"/>
    </location>
</feature>
<feature type="compositionally biased region" description="Gly residues" evidence="1">
    <location>
        <begin position="1033"/>
        <end position="1045"/>
    </location>
</feature>
<name>A0AA40EUU3_9PEZI</name>
<proteinExistence type="predicted"/>
<evidence type="ECO:0000313" key="4">
    <source>
        <dbReference type="Proteomes" id="UP001172155"/>
    </source>
</evidence>
<feature type="compositionally biased region" description="Polar residues" evidence="1">
    <location>
        <begin position="243"/>
        <end position="265"/>
    </location>
</feature>
<keyword evidence="4" id="KW-1185">Reference proteome</keyword>
<evidence type="ECO:0000313" key="3">
    <source>
        <dbReference type="EMBL" id="KAK0745871.1"/>
    </source>
</evidence>
<dbReference type="PANTHER" id="PTHR39601:SF2">
    <property type="entry name" value="CHORIOGENIN HMINOR"/>
    <property type="match status" value="1"/>
</dbReference>
<feature type="compositionally biased region" description="Low complexity" evidence="1">
    <location>
        <begin position="190"/>
        <end position="199"/>
    </location>
</feature>
<feature type="domain" description="DUF8004" evidence="2">
    <location>
        <begin position="518"/>
        <end position="610"/>
    </location>
</feature>
<feature type="region of interest" description="Disordered" evidence="1">
    <location>
        <begin position="923"/>
        <end position="992"/>
    </location>
</feature>
<sequence>MASSKSLGSRLSFLRFHSQPGPGPAGKDAVTIVAVQEAALDSPVTELSESAAMVASETAGGRPPSSIWDTSSSDSTSTSNSNSTSGSTSSTSSPDNGGTADQLPRSQRRPTGKGNRNSTTQRRKSMFAMLGSIFPTLTTSPATDAPLSAAPRRNETLRKPLPNPPPPFYAPALAIDDYGNPIHHSQPDQLPLSVPAAPLQAPPPIPGATSASHSRTSSFPTTLKKQPKMVPAPAPVQPQMAVTSPTRNSPRESQQGSSPVRSQLPGTAKLHSNRLRPVSPSPARGRSSSAQPPKVRQISAEAPRVASGPAATVRPSSADGGDSEKVKKRRSWLPGGRSRANSNEMGGDSRTGAWIITPDGHSDYNTSLLLNGEKIPELWNEAGSVSIYLFSKESGRGPSFRLADQVFSASRVIHELLMEDAIAANERGMGLLSVNDAADHGFRPAPGEHRVFLPLANTDLDSVVAARNLFAFLTGQPLLGTKKYPSLFEALLQVASQLRSLGFVSYDGSSFGEEVDAAFDDVSEQHGLADLRDSLEKTIEALVLAEQMRSWNLYNEAYAHAVGKYDDLVGFDSPMFPQISPQTRSRLERSHLDLLNRQQSVNLRLEAFEFPSLFAGLASSTSHDEYKTVRFKEWRNSFAKMRTFVLAYYKGEFGNWPPKAKSKKNRFSRGGLNRECLKILYWDLCSLYDLLVDREAPTTRTIDRCDDDDQEDASASPSIAALRTIMSEFDHSSPPVLPPMPFDVPKLPSMTAIHENYNDLPTKKQAKLDKSLQSNELQLLLIKSRNIDTNLLSRPFLDAYREFELKEARSMHPQDLADQRIGYWLFLYVVLQSLPMLVVDAPGLRHTEGVEYFLSQAPQGNAPWDEDAGEVRKMWYRSAGQGLVELSTDVVMFSVEGTYSRSHCWMAAKRWQDAAANGDPVVAPPGAPPMMVDGDGDDVGVGADRGVSPLEPPRAVFQDMDPVVGGSGRSSPKSAGGGSPSGSPSLRPRTAAQKHAYRYSVAIGLEPLALGEGIPGGEGRLITGHGHGHGHGHGSGSFGGGSGGGHSRHSSIAGGGVSPLSGPDVSATSLGGTGDPTKTFDDILKGMEKKEKKKRSFF</sequence>
<dbReference type="InterPro" id="IPR058317">
    <property type="entry name" value="DUF8004"/>
</dbReference>
<organism evidence="3 4">
    <name type="scientific">Schizothecium vesticola</name>
    <dbReference type="NCBI Taxonomy" id="314040"/>
    <lineage>
        <taxon>Eukaryota</taxon>
        <taxon>Fungi</taxon>
        <taxon>Dikarya</taxon>
        <taxon>Ascomycota</taxon>
        <taxon>Pezizomycotina</taxon>
        <taxon>Sordariomycetes</taxon>
        <taxon>Sordariomycetidae</taxon>
        <taxon>Sordariales</taxon>
        <taxon>Schizotheciaceae</taxon>
        <taxon>Schizothecium</taxon>
    </lineage>
</organism>
<reference evidence="3" key="1">
    <citation type="submission" date="2023-06" db="EMBL/GenBank/DDBJ databases">
        <title>Genome-scale phylogeny and comparative genomics of the fungal order Sordariales.</title>
        <authorList>
            <consortium name="Lawrence Berkeley National Laboratory"/>
            <person name="Hensen N."/>
            <person name="Bonometti L."/>
            <person name="Westerberg I."/>
            <person name="Brannstrom I.O."/>
            <person name="Guillou S."/>
            <person name="Cros-Aarteil S."/>
            <person name="Calhoun S."/>
            <person name="Haridas S."/>
            <person name="Kuo A."/>
            <person name="Mondo S."/>
            <person name="Pangilinan J."/>
            <person name="Riley R."/>
            <person name="LaButti K."/>
            <person name="Andreopoulos B."/>
            <person name="Lipzen A."/>
            <person name="Chen C."/>
            <person name="Yanf M."/>
            <person name="Daum C."/>
            <person name="Ng V."/>
            <person name="Clum A."/>
            <person name="Steindorff A."/>
            <person name="Ohm R."/>
            <person name="Martin F."/>
            <person name="Silar P."/>
            <person name="Natvig D."/>
            <person name="Lalanne C."/>
            <person name="Gautier V."/>
            <person name="Ament-velasquez S.L."/>
            <person name="Kruys A."/>
            <person name="Hutchinson M.I."/>
            <person name="Powell A.J."/>
            <person name="Barry K."/>
            <person name="Miller A.N."/>
            <person name="Grigoriev I.V."/>
            <person name="Debuchy R."/>
            <person name="Gladieux P."/>
            <person name="Thoren M.H."/>
            <person name="Johannesson H."/>
        </authorList>
    </citation>
    <scope>NUCLEOTIDE SEQUENCE</scope>
    <source>
        <strain evidence="3">SMH3187-1</strain>
    </source>
</reference>
<dbReference type="PANTHER" id="PTHR39601">
    <property type="entry name" value="CHORIOGENIN HMINOR"/>
    <property type="match status" value="1"/>
</dbReference>
<feature type="compositionally biased region" description="Low complexity" evidence="1">
    <location>
        <begin position="63"/>
        <end position="99"/>
    </location>
</feature>
<feature type="region of interest" description="Disordered" evidence="1">
    <location>
        <begin position="42"/>
        <end position="349"/>
    </location>
</feature>
<evidence type="ECO:0000256" key="1">
    <source>
        <dbReference type="SAM" id="MobiDB-lite"/>
    </source>
</evidence>
<dbReference type="Pfam" id="PF26013">
    <property type="entry name" value="DUF8004"/>
    <property type="match status" value="1"/>
</dbReference>
<dbReference type="AlphaFoldDB" id="A0AA40EUU3"/>
<protein>
    <recommendedName>
        <fullName evidence="2">DUF8004 domain-containing protein</fullName>
    </recommendedName>
</protein>
<comment type="caution">
    <text evidence="3">The sequence shown here is derived from an EMBL/GenBank/DDBJ whole genome shotgun (WGS) entry which is preliminary data.</text>
</comment>